<dbReference type="Proteomes" id="UP000008810">
    <property type="component" value="Chromosome 2"/>
</dbReference>
<dbReference type="InterPro" id="IPR036457">
    <property type="entry name" value="PPM-type-like_dom_sf"/>
</dbReference>
<name>A0A0Q3R3Z1_BRADI</name>
<gene>
    <name evidence="5" type="ORF">BRADI_2g40558v3</name>
</gene>
<dbReference type="Gramene" id="KQK08226">
    <property type="protein sequence ID" value="KQK08226"/>
    <property type="gene ID" value="BRADI_2g40558v3"/>
</dbReference>
<dbReference type="GO" id="GO:0004722">
    <property type="term" value="F:protein serine/threonine phosphatase activity"/>
    <property type="evidence" value="ECO:0007669"/>
    <property type="project" value="UniProtKB-EC"/>
</dbReference>
<organism evidence="5">
    <name type="scientific">Brachypodium distachyon</name>
    <name type="common">Purple false brome</name>
    <name type="synonym">Trachynia distachya</name>
    <dbReference type="NCBI Taxonomy" id="15368"/>
    <lineage>
        <taxon>Eukaryota</taxon>
        <taxon>Viridiplantae</taxon>
        <taxon>Streptophyta</taxon>
        <taxon>Embryophyta</taxon>
        <taxon>Tracheophyta</taxon>
        <taxon>Spermatophyta</taxon>
        <taxon>Magnoliopsida</taxon>
        <taxon>Liliopsida</taxon>
        <taxon>Poales</taxon>
        <taxon>Poaceae</taxon>
        <taxon>BOP clade</taxon>
        <taxon>Pooideae</taxon>
        <taxon>Stipodae</taxon>
        <taxon>Brachypodieae</taxon>
        <taxon>Brachypodium</taxon>
    </lineage>
</organism>
<proteinExistence type="predicted"/>
<accession>A0A0Q3R3Z1</accession>
<evidence type="ECO:0000256" key="3">
    <source>
        <dbReference type="ARBA" id="ARBA00048336"/>
    </source>
</evidence>
<dbReference type="OrthoDB" id="420076at2759"/>
<reference evidence="6" key="3">
    <citation type="submission" date="2018-08" db="UniProtKB">
        <authorList>
            <consortium name="EnsemblPlants"/>
        </authorList>
    </citation>
    <scope>IDENTIFICATION</scope>
    <source>
        <strain evidence="6">cv. Bd21</strain>
    </source>
</reference>
<sequence>MPISKKKSSTSNLCLQSFAFLNLVTSSHAKFRTINLLQPMQSHYQLVIFASDGLWEHLTDPEVVEIVGSTSHSHMEHGACVTCLDCTPMK</sequence>
<dbReference type="InterPro" id="IPR001932">
    <property type="entry name" value="PPM-type_phosphatase-like_dom"/>
</dbReference>
<reference evidence="5" key="2">
    <citation type="submission" date="2017-06" db="EMBL/GenBank/DDBJ databases">
        <title>WGS assembly of Brachypodium distachyon.</title>
        <authorList>
            <consortium name="The International Brachypodium Initiative"/>
            <person name="Lucas S."/>
            <person name="Harmon-Smith M."/>
            <person name="Lail K."/>
            <person name="Tice H."/>
            <person name="Grimwood J."/>
            <person name="Bruce D."/>
            <person name="Barry K."/>
            <person name="Shu S."/>
            <person name="Lindquist E."/>
            <person name="Wang M."/>
            <person name="Pitluck S."/>
            <person name="Vogel J.P."/>
            <person name="Garvin D.F."/>
            <person name="Mockler T.C."/>
            <person name="Schmutz J."/>
            <person name="Rokhsar D."/>
            <person name="Bevan M.W."/>
        </authorList>
    </citation>
    <scope>NUCLEOTIDE SEQUENCE</scope>
    <source>
        <strain evidence="5">Bd21</strain>
    </source>
</reference>
<feature type="domain" description="PPM-type phosphatase" evidence="4">
    <location>
        <begin position="41"/>
        <end position="74"/>
    </location>
</feature>
<evidence type="ECO:0000313" key="7">
    <source>
        <dbReference type="Proteomes" id="UP000008810"/>
    </source>
</evidence>
<comment type="catalytic activity">
    <reaction evidence="3">
        <text>O-phospho-L-threonyl-[protein] + H2O = L-threonyl-[protein] + phosphate</text>
        <dbReference type="Rhea" id="RHEA:47004"/>
        <dbReference type="Rhea" id="RHEA-COMP:11060"/>
        <dbReference type="Rhea" id="RHEA-COMP:11605"/>
        <dbReference type="ChEBI" id="CHEBI:15377"/>
        <dbReference type="ChEBI" id="CHEBI:30013"/>
        <dbReference type="ChEBI" id="CHEBI:43474"/>
        <dbReference type="ChEBI" id="CHEBI:61977"/>
        <dbReference type="EC" id="3.1.3.16"/>
    </reaction>
</comment>
<dbReference type="SUPFAM" id="SSF81606">
    <property type="entry name" value="PP2C-like"/>
    <property type="match status" value="1"/>
</dbReference>
<protein>
    <recommendedName>
        <fullName evidence="1">protein-serine/threonine phosphatase</fullName>
        <ecNumber evidence="1">3.1.3.16</ecNumber>
    </recommendedName>
</protein>
<evidence type="ECO:0000313" key="5">
    <source>
        <dbReference type="EMBL" id="KQK08226.1"/>
    </source>
</evidence>
<reference evidence="5 6" key="1">
    <citation type="journal article" date="2010" name="Nature">
        <title>Genome sequencing and analysis of the model grass Brachypodium distachyon.</title>
        <authorList>
            <consortium name="International Brachypodium Initiative"/>
        </authorList>
    </citation>
    <scope>NUCLEOTIDE SEQUENCE [LARGE SCALE GENOMIC DNA]</scope>
    <source>
        <strain evidence="5 6">Bd21</strain>
    </source>
</reference>
<dbReference type="AlphaFoldDB" id="A0A0Q3R3Z1"/>
<evidence type="ECO:0000259" key="4">
    <source>
        <dbReference type="Pfam" id="PF00481"/>
    </source>
</evidence>
<dbReference type="Pfam" id="PF00481">
    <property type="entry name" value="PP2C"/>
    <property type="match status" value="1"/>
</dbReference>
<keyword evidence="7" id="KW-1185">Reference proteome</keyword>
<dbReference type="InParanoid" id="A0A0Q3R3Z1"/>
<evidence type="ECO:0000256" key="2">
    <source>
        <dbReference type="ARBA" id="ARBA00047761"/>
    </source>
</evidence>
<evidence type="ECO:0000256" key="1">
    <source>
        <dbReference type="ARBA" id="ARBA00013081"/>
    </source>
</evidence>
<comment type="catalytic activity">
    <reaction evidence="2">
        <text>O-phospho-L-seryl-[protein] + H2O = L-seryl-[protein] + phosphate</text>
        <dbReference type="Rhea" id="RHEA:20629"/>
        <dbReference type="Rhea" id="RHEA-COMP:9863"/>
        <dbReference type="Rhea" id="RHEA-COMP:11604"/>
        <dbReference type="ChEBI" id="CHEBI:15377"/>
        <dbReference type="ChEBI" id="CHEBI:29999"/>
        <dbReference type="ChEBI" id="CHEBI:43474"/>
        <dbReference type="ChEBI" id="CHEBI:83421"/>
        <dbReference type="EC" id="3.1.3.16"/>
    </reaction>
</comment>
<dbReference type="EMBL" id="CM000881">
    <property type="protein sequence ID" value="KQK08226.1"/>
    <property type="molecule type" value="Genomic_DNA"/>
</dbReference>
<dbReference type="EC" id="3.1.3.16" evidence="1"/>
<dbReference type="Gene3D" id="3.60.40.10">
    <property type="entry name" value="PPM-type phosphatase domain"/>
    <property type="match status" value="1"/>
</dbReference>
<dbReference type="EnsemblPlants" id="KQK08226">
    <property type="protein sequence ID" value="KQK08226"/>
    <property type="gene ID" value="BRADI_2g40558v3"/>
</dbReference>
<evidence type="ECO:0000313" key="6">
    <source>
        <dbReference type="EnsemblPlants" id="KQK08226"/>
    </source>
</evidence>